<evidence type="ECO:0000313" key="2">
    <source>
        <dbReference type="Proteomes" id="UP000261174"/>
    </source>
</evidence>
<comment type="caution">
    <text evidence="1">The sequence shown here is derived from an EMBL/GenBank/DDBJ whole genome shotgun (WGS) entry which is preliminary data.</text>
</comment>
<gene>
    <name evidence="1" type="ORF">DXN04_00570</name>
</gene>
<dbReference type="AlphaFoldDB" id="A0A3E1P780"/>
<name>A0A3E1P780_9BACT</name>
<protein>
    <submittedName>
        <fullName evidence="1">Uncharacterized protein</fullName>
    </submittedName>
</protein>
<proteinExistence type="predicted"/>
<evidence type="ECO:0000313" key="1">
    <source>
        <dbReference type="EMBL" id="RFM36043.1"/>
    </source>
</evidence>
<keyword evidence="2" id="KW-1185">Reference proteome</keyword>
<dbReference type="PROSITE" id="PS51257">
    <property type="entry name" value="PROKAR_LIPOPROTEIN"/>
    <property type="match status" value="1"/>
</dbReference>
<accession>A0A3E1P780</accession>
<dbReference type="EMBL" id="QTJV01000001">
    <property type="protein sequence ID" value="RFM36043.1"/>
    <property type="molecule type" value="Genomic_DNA"/>
</dbReference>
<organism evidence="1 2">
    <name type="scientific">Chitinophaga silvisoli</name>
    <dbReference type="NCBI Taxonomy" id="2291814"/>
    <lineage>
        <taxon>Bacteria</taxon>
        <taxon>Pseudomonadati</taxon>
        <taxon>Bacteroidota</taxon>
        <taxon>Chitinophagia</taxon>
        <taxon>Chitinophagales</taxon>
        <taxon>Chitinophagaceae</taxon>
        <taxon>Chitinophaga</taxon>
    </lineage>
</organism>
<dbReference type="Proteomes" id="UP000261174">
    <property type="component" value="Unassembled WGS sequence"/>
</dbReference>
<sequence>MKGIDDRNYWQMKNVVLITGTIFLLSCRTSIKMSIPEVFKEQATMQHVKGTGANRMSFGNVSTSRIKRGLQISNPGWKDAYYFPENFLLNQIGIQKSETIESEKSKFRYTLSDGKKHMEVFANEKKMVRKVDYEAYNSKSIFNSFEQVQQYAYLFSAVIKSDTTPNWELMMTNNYDRFKEHDTNPFTIIKRSDHGMATNGTDTIFVKPLSIQKTESADGKPGKLPFTIMSGYELSTSGGVIAVVDMIDKNIWFYNELDETERMQISAIGTALFARRIHNVNW</sequence>
<reference evidence="1 2" key="1">
    <citation type="submission" date="2018-08" db="EMBL/GenBank/DDBJ databases">
        <title>Chitinophaga sp. K20C18050901, a novel bacterium isolated from forest soil.</title>
        <authorList>
            <person name="Wang C."/>
        </authorList>
    </citation>
    <scope>NUCLEOTIDE SEQUENCE [LARGE SCALE GENOMIC DNA]</scope>
    <source>
        <strain evidence="1 2">K20C18050901</strain>
    </source>
</reference>